<protein>
    <submittedName>
        <fullName evidence="1">Uncharacterized protein</fullName>
    </submittedName>
</protein>
<gene>
    <name evidence="1" type="ORF">CO174_03295</name>
</gene>
<dbReference type="EMBL" id="PFWU01000039">
    <property type="protein sequence ID" value="PJA45423.1"/>
    <property type="molecule type" value="Genomic_DNA"/>
</dbReference>
<dbReference type="Proteomes" id="UP000229385">
    <property type="component" value="Unassembled WGS sequence"/>
</dbReference>
<accession>A0A2M7XC43</accession>
<proteinExistence type="predicted"/>
<reference evidence="2" key="1">
    <citation type="submission" date="2017-09" db="EMBL/GenBank/DDBJ databases">
        <title>Depth-based differentiation of microbial function through sediment-hosted aquifers and enrichment of novel symbionts in the deep terrestrial subsurface.</title>
        <authorList>
            <person name="Probst A.J."/>
            <person name="Ladd B."/>
            <person name="Jarett J.K."/>
            <person name="Geller-Mcgrath D.E."/>
            <person name="Sieber C.M.K."/>
            <person name="Emerson J.B."/>
            <person name="Anantharaman K."/>
            <person name="Thomas B.C."/>
            <person name="Malmstrom R."/>
            <person name="Stieglmeier M."/>
            <person name="Klingl A."/>
            <person name="Woyke T."/>
            <person name="Ryan C.M."/>
            <person name="Banfield J.F."/>
        </authorList>
    </citation>
    <scope>NUCLEOTIDE SEQUENCE [LARGE SCALE GENOMIC DNA]</scope>
</reference>
<evidence type="ECO:0000313" key="1">
    <source>
        <dbReference type="EMBL" id="PJA45423.1"/>
    </source>
</evidence>
<sequence length="230" mass="25488">MAHLIAYLIHVRQISPPVEAYRRLQDRDELNCFTAQALTGLVREAKKWTAGVVIQPAPAAQPMGRVTMRLQANMQPSIYVGDLLKELFDESTLRQFMARYYDAISLPGGNATLATLCWEAASGMNRHGVISEDLFQNLRTHIPTQAANIDYVAGLCGFGTGPSKEQVLSALCRLLNAQFEAIIFLMDAPRSTFSNGSQSQTAIDLVRWAEDNGRMDDLVRETKKKAPGLF</sequence>
<dbReference type="AlphaFoldDB" id="A0A2M7XC43"/>
<organism evidence="1 2">
    <name type="scientific">Candidatus Uhrbacteria bacterium CG_4_9_14_3_um_filter_50_9</name>
    <dbReference type="NCBI Taxonomy" id="1975035"/>
    <lineage>
        <taxon>Bacteria</taxon>
        <taxon>Candidatus Uhriibacteriota</taxon>
    </lineage>
</organism>
<comment type="caution">
    <text evidence="1">The sequence shown here is derived from an EMBL/GenBank/DDBJ whole genome shotgun (WGS) entry which is preliminary data.</text>
</comment>
<evidence type="ECO:0000313" key="2">
    <source>
        <dbReference type="Proteomes" id="UP000229385"/>
    </source>
</evidence>
<name>A0A2M7XC43_9BACT</name>